<dbReference type="KEGG" id="poz:I0K15_19090"/>
<feature type="signal peptide" evidence="1">
    <location>
        <begin position="1"/>
        <end position="18"/>
    </location>
</feature>
<evidence type="ECO:0000313" key="3">
    <source>
        <dbReference type="Proteomes" id="UP000594800"/>
    </source>
</evidence>
<dbReference type="EMBL" id="CP064942">
    <property type="protein sequence ID" value="QPH53853.1"/>
    <property type="molecule type" value="Genomic_DNA"/>
</dbReference>
<protein>
    <recommendedName>
        <fullName evidence="4">Lipoprotein</fullName>
    </recommendedName>
</protein>
<evidence type="ECO:0008006" key="4">
    <source>
        <dbReference type="Google" id="ProtNLM"/>
    </source>
</evidence>
<proteinExistence type="predicted"/>
<dbReference type="AlphaFoldDB" id="A0A7S9QC55"/>
<keyword evidence="1" id="KW-0732">Signal</keyword>
<dbReference type="RefSeq" id="WP_196103062.1">
    <property type="nucleotide sequence ID" value="NZ_CP064942.1"/>
</dbReference>
<sequence>MKKIVLAVAAVAVLSACAKSPSSIAPVAVSSSEYSSLSCDILVNEMNRNSLELADAVSRQRSAQAADAVGVFLVLIPPSALMGDAEGDVALNKGEEIAMQREYDRRCRQIATGPLRPAS</sequence>
<keyword evidence="3" id="KW-1185">Reference proteome</keyword>
<accession>A0A7S9QC55</accession>
<gene>
    <name evidence="2" type="ORF">I0K15_19090</name>
</gene>
<dbReference type="PROSITE" id="PS51257">
    <property type="entry name" value="PROKAR_LIPOPROTEIN"/>
    <property type="match status" value="1"/>
</dbReference>
<reference evidence="2 3" key="1">
    <citation type="submission" date="2020-11" db="EMBL/GenBank/DDBJ databases">
        <title>Description of Pontivivens ytuae sp. nov. isolated from deep sea sediment of Mariana Trench.</title>
        <authorList>
            <person name="Wang Z."/>
            <person name="Sun Q.-L."/>
            <person name="Xu X.-D."/>
            <person name="Tang Y.-Z."/>
            <person name="Zhang J."/>
        </authorList>
    </citation>
    <scope>NUCLEOTIDE SEQUENCE [LARGE SCALE GENOMIC DNA]</scope>
    <source>
        <strain evidence="2 3">MT2928</strain>
    </source>
</reference>
<evidence type="ECO:0000313" key="2">
    <source>
        <dbReference type="EMBL" id="QPH53853.1"/>
    </source>
</evidence>
<dbReference type="Proteomes" id="UP000594800">
    <property type="component" value="Chromosome"/>
</dbReference>
<evidence type="ECO:0000256" key="1">
    <source>
        <dbReference type="SAM" id="SignalP"/>
    </source>
</evidence>
<organism evidence="2 3">
    <name type="scientific">Pontivivens ytuae</name>
    <dbReference type="NCBI Taxonomy" id="2789856"/>
    <lineage>
        <taxon>Bacteria</taxon>
        <taxon>Pseudomonadati</taxon>
        <taxon>Pseudomonadota</taxon>
        <taxon>Alphaproteobacteria</taxon>
        <taxon>Rhodobacterales</taxon>
        <taxon>Paracoccaceae</taxon>
        <taxon>Pontivivens</taxon>
    </lineage>
</organism>
<name>A0A7S9QC55_9RHOB</name>
<feature type="chain" id="PRO_5032881682" description="Lipoprotein" evidence="1">
    <location>
        <begin position="19"/>
        <end position="119"/>
    </location>
</feature>